<keyword evidence="1" id="KW-0472">Membrane</keyword>
<keyword evidence="3" id="KW-1185">Reference proteome</keyword>
<dbReference type="RefSeq" id="WP_207354627.1">
    <property type="nucleotide sequence ID" value="NZ_CP071503.1"/>
</dbReference>
<feature type="transmembrane region" description="Helical" evidence="1">
    <location>
        <begin position="106"/>
        <end position="124"/>
    </location>
</feature>
<keyword evidence="1" id="KW-0812">Transmembrane</keyword>
<evidence type="ECO:0000313" key="3">
    <source>
        <dbReference type="Proteomes" id="UP000662770"/>
    </source>
</evidence>
<protein>
    <recommendedName>
        <fullName evidence="4">Cytochrome c oxidase subunit 4</fullName>
    </recommendedName>
</protein>
<feature type="transmembrane region" description="Helical" evidence="1">
    <location>
        <begin position="136"/>
        <end position="159"/>
    </location>
</feature>
<reference evidence="2 3" key="1">
    <citation type="submission" date="2021-03" db="EMBL/GenBank/DDBJ databases">
        <title>Novel species identification of genus Shewanella.</title>
        <authorList>
            <person name="Liu G."/>
            <person name="Zhang Q."/>
        </authorList>
    </citation>
    <scope>NUCLEOTIDE SEQUENCE [LARGE SCALE GENOMIC DNA]</scope>
    <source>
        <strain evidence="2 3">FJAT-51800</strain>
    </source>
</reference>
<name>A0ABX7QQ47_9GAMM</name>
<feature type="transmembrane region" description="Helical" evidence="1">
    <location>
        <begin position="72"/>
        <end position="94"/>
    </location>
</feature>
<keyword evidence="1" id="KW-1133">Transmembrane helix</keyword>
<evidence type="ECO:0000313" key="2">
    <source>
        <dbReference type="EMBL" id="QSX33394.1"/>
    </source>
</evidence>
<proteinExistence type="predicted"/>
<accession>A0ABX7QQ47</accession>
<dbReference type="EMBL" id="CP071503">
    <property type="protein sequence ID" value="QSX33394.1"/>
    <property type="molecule type" value="Genomic_DNA"/>
</dbReference>
<gene>
    <name evidence="2" type="ORF">JYB87_17015</name>
</gene>
<evidence type="ECO:0000256" key="1">
    <source>
        <dbReference type="SAM" id="Phobius"/>
    </source>
</evidence>
<dbReference type="Proteomes" id="UP000662770">
    <property type="component" value="Chromosome"/>
</dbReference>
<organism evidence="2 3">
    <name type="scientific">Shewanella avicenniae</name>
    <dbReference type="NCBI Taxonomy" id="2814294"/>
    <lineage>
        <taxon>Bacteria</taxon>
        <taxon>Pseudomonadati</taxon>
        <taxon>Pseudomonadota</taxon>
        <taxon>Gammaproteobacteria</taxon>
        <taxon>Alteromonadales</taxon>
        <taxon>Shewanellaceae</taxon>
        <taxon>Shewanella</taxon>
    </lineage>
</organism>
<evidence type="ECO:0008006" key="4">
    <source>
        <dbReference type="Google" id="ProtNLM"/>
    </source>
</evidence>
<sequence length="160" mass="17489">MLEFANKSAADFSAASMAHDTAASSMPTHLVSATAPGSEVTLAATASTEPAEAELWQVDELQFKDNQSLFDWLFILTIYFTISLLVSYLLYHIAAISHLDSFETKLTFSSLLLIMQLLLTHVVWRAGSKVIQQTHWAPIFALLLVTIGVGALGQCCLLWG</sequence>